<dbReference type="Gene3D" id="2.60.40.3620">
    <property type="match status" value="1"/>
</dbReference>
<name>W0ER75_9BACT</name>
<gene>
    <name evidence="6" type="ORF">BARVI_11780</name>
</gene>
<evidence type="ECO:0000259" key="5">
    <source>
        <dbReference type="Pfam" id="PF17801"/>
    </source>
</evidence>
<dbReference type="InterPro" id="IPR002241">
    <property type="entry name" value="Glyco_hydro_27"/>
</dbReference>
<dbReference type="GO" id="GO:0004553">
    <property type="term" value="F:hydrolase activity, hydrolyzing O-glycosyl compounds"/>
    <property type="evidence" value="ECO:0007669"/>
    <property type="project" value="InterPro"/>
</dbReference>
<sequence length="792" mass="89301">MINKFVQIFLCTLLTPAFLCRGEVSVGQTRVAQEALPVPGDIHKYKAPLYWSIYEYAREFEIAGIPYDQMDLTSDQWDAVIDMMATKFKPYGYDMICTDGFLPQQARDGGIYMSHYGSMPLKELIRRARAKGLKVGVYDNPLWIKGNLDSKVPGTNYTLRSLTRNPQDVVMYPNVTDRTDFTWLVTDHPGAREYIDGWFKHYHDLGVDFVRMDFMCWYEDGDPGRDYPVTCGYGRERYERGLAYICEAATKYGIFTSIVMPELYNDAELERKYCNMTRIVQDTNIGGWHHFSSFNRGTIYDRWPYADNQMDGFTHWSHIGGRGKIILDGDFLRLNKCTTDHERRSQVSLQLIAGGPVAIADTPETIGNLDRFYTNTELLALNADGFVGKPLSDEIGSEGSCIWWGTMSNGDVVLAMFNREDYSREMSVDLSKFGIHGTCRVRDMWTHVYENSISGTFSATVPEHGCKVVKLLPETAAKPESLYMIGRATPAFWNIDNACEMTVEQNTFVYRGPLFKGEVRFVSKRDWNSVNYIPKGDNGTWLTDPGVVEVFNGDPHEFAKNWWINEPGSYEVRMKISDSGNLASLSATRTGELPSMMTVLGVSTGCWNNVNAYIAYGSDDNPDIVEWNGLVRPDADRCHFKFAACPGEWWESMFYVPETVDFNNKVKLVKPGETHKYREDYGGGLDYFWGFAPVDCGFYRVTVNKAAKTVTFTPRGSSDLDLTETTAGANRLNAWLSGNVLYAESGNGPVKVYDINGRCLGRSADGLLTIDGLAAGVYVVRNPSASIKLMKK</sequence>
<evidence type="ECO:0000256" key="3">
    <source>
        <dbReference type="ARBA" id="ARBA00022801"/>
    </source>
</evidence>
<dbReference type="PROSITE" id="PS00512">
    <property type="entry name" value="ALPHA_GALACTOSIDASE"/>
    <property type="match status" value="1"/>
</dbReference>
<proteinExistence type="inferred from homology"/>
<keyword evidence="7" id="KW-1185">Reference proteome</keyword>
<dbReference type="InterPro" id="IPR017853">
    <property type="entry name" value="GH"/>
</dbReference>
<evidence type="ECO:0000313" key="7">
    <source>
        <dbReference type="Proteomes" id="UP000018901"/>
    </source>
</evidence>
<evidence type="ECO:0000256" key="1">
    <source>
        <dbReference type="ARBA" id="ARBA00009743"/>
    </source>
</evidence>
<dbReference type="SUPFAM" id="SSF51011">
    <property type="entry name" value="Glycosyl hydrolase domain"/>
    <property type="match status" value="1"/>
</dbReference>
<organism evidence="6 7">
    <name type="scientific">Barnesiella viscericola DSM 18177</name>
    <dbReference type="NCBI Taxonomy" id="880074"/>
    <lineage>
        <taxon>Bacteria</taxon>
        <taxon>Pseudomonadati</taxon>
        <taxon>Bacteroidota</taxon>
        <taxon>Bacteroidia</taxon>
        <taxon>Bacteroidales</taxon>
        <taxon>Barnesiellaceae</taxon>
        <taxon>Barnesiella</taxon>
    </lineage>
</organism>
<dbReference type="InterPro" id="IPR013780">
    <property type="entry name" value="Glyco_hydro_b"/>
</dbReference>
<reference evidence="6 7" key="1">
    <citation type="submission" date="2013-12" db="EMBL/GenBank/DDBJ databases">
        <authorList>
            <consortium name="DOE Joint Genome Institute"/>
            <person name="Eisen J."/>
            <person name="Huntemann M."/>
            <person name="Han J."/>
            <person name="Chen A."/>
            <person name="Kyrpides N."/>
            <person name="Mavromatis K."/>
            <person name="Markowitz V."/>
            <person name="Palaniappan K."/>
            <person name="Ivanova N."/>
            <person name="Schaumberg A."/>
            <person name="Pati A."/>
            <person name="Liolios K."/>
            <person name="Nordberg H.P."/>
            <person name="Cantor M.N."/>
            <person name="Hua S.X."/>
            <person name="Woyke T."/>
        </authorList>
    </citation>
    <scope>NUCLEOTIDE SEQUENCE [LARGE SCALE GENOMIC DNA]</scope>
    <source>
        <strain evidence="7">DSM 18177</strain>
    </source>
</reference>
<evidence type="ECO:0000256" key="2">
    <source>
        <dbReference type="ARBA" id="ARBA00022729"/>
    </source>
</evidence>
<keyword evidence="4" id="KW-0326">Glycosidase</keyword>
<protein>
    <submittedName>
        <fullName evidence="6">Glucan 1,6-alpha-isomaltosidase</fullName>
    </submittedName>
</protein>
<evidence type="ECO:0000256" key="4">
    <source>
        <dbReference type="ARBA" id="ARBA00023295"/>
    </source>
</evidence>
<dbReference type="Pfam" id="PF17801">
    <property type="entry name" value="Melibiase_C"/>
    <property type="match status" value="1"/>
</dbReference>
<evidence type="ECO:0000313" key="6">
    <source>
        <dbReference type="EMBL" id="AHF13305.1"/>
    </source>
</evidence>
<dbReference type="STRING" id="880074.BARVI_11780"/>
<dbReference type="Gene3D" id="2.60.40.1180">
    <property type="entry name" value="Golgi alpha-mannosidase II"/>
    <property type="match status" value="1"/>
</dbReference>
<dbReference type="GO" id="GO:0005975">
    <property type="term" value="P:carbohydrate metabolic process"/>
    <property type="evidence" value="ECO:0007669"/>
    <property type="project" value="InterPro"/>
</dbReference>
<dbReference type="InterPro" id="IPR000111">
    <property type="entry name" value="Glyco_hydro_27/36_CS"/>
</dbReference>
<dbReference type="InterPro" id="IPR013785">
    <property type="entry name" value="Aldolase_TIM"/>
</dbReference>
<dbReference type="AlphaFoldDB" id="W0ER75"/>
<keyword evidence="3" id="KW-0378">Hydrolase</keyword>
<dbReference type="eggNOG" id="COG4733">
    <property type="taxonomic scope" value="Bacteria"/>
</dbReference>
<keyword evidence="2" id="KW-0732">Signal</keyword>
<dbReference type="PANTHER" id="PTHR11452:SF42">
    <property type="entry name" value="ALPHA-GALACTOSIDASE"/>
    <property type="match status" value="1"/>
</dbReference>
<dbReference type="Gene3D" id="3.20.20.70">
    <property type="entry name" value="Aldolase class I"/>
    <property type="match status" value="1"/>
</dbReference>
<dbReference type="SUPFAM" id="SSF51445">
    <property type="entry name" value="(Trans)glycosidases"/>
    <property type="match status" value="1"/>
</dbReference>
<feature type="domain" description="Alpha galactosidase C-terminal" evidence="5">
    <location>
        <begin position="402"/>
        <end position="471"/>
    </location>
</feature>
<dbReference type="PATRIC" id="fig|880074.11.peg.2428"/>
<dbReference type="HOGENOM" id="CLU_354397_0_0_10"/>
<comment type="similarity">
    <text evidence="1">Belongs to the glycosyl hydrolase 27 family.</text>
</comment>
<dbReference type="PANTHER" id="PTHR11452">
    <property type="entry name" value="ALPHA-GALACTOSIDASE/ALPHA-N-ACETYLGALACTOSAMINIDASE"/>
    <property type="match status" value="1"/>
</dbReference>
<dbReference type="InterPro" id="IPR041233">
    <property type="entry name" value="Melibiase_C"/>
</dbReference>
<dbReference type="EMBL" id="CP007034">
    <property type="protein sequence ID" value="AHF13305.1"/>
    <property type="molecule type" value="Genomic_DNA"/>
</dbReference>
<accession>W0ER75</accession>
<dbReference type="KEGG" id="bvs:BARVI_11780"/>
<dbReference type="Proteomes" id="UP000018901">
    <property type="component" value="Chromosome"/>
</dbReference>